<dbReference type="InterPro" id="IPR023186">
    <property type="entry name" value="IUNH"/>
</dbReference>
<keyword evidence="3" id="KW-0812">Transmembrane</keyword>
<evidence type="ECO:0000256" key="2">
    <source>
        <dbReference type="ARBA" id="ARBA00023295"/>
    </source>
</evidence>
<evidence type="ECO:0000313" key="5">
    <source>
        <dbReference type="EMBL" id="GAL61776.1"/>
    </source>
</evidence>
<protein>
    <recommendedName>
        <fullName evidence="4">Inosine/uridine-preferring nucleoside hydrolase domain-containing protein</fullName>
    </recommendedName>
</protein>
<keyword evidence="1" id="KW-0378">Hydrolase</keyword>
<reference evidence="5 6" key="1">
    <citation type="journal article" date="2014" name="Genome Announc.">
        <title>Draft Genome Sequences of Marine Flavobacterium Algibacter lectus Strains SS8 and NR4.</title>
        <authorList>
            <person name="Takatani N."/>
            <person name="Nakanishi M."/>
            <person name="Meirelles P."/>
            <person name="Mino S."/>
            <person name="Suda W."/>
            <person name="Oshima K."/>
            <person name="Hattori M."/>
            <person name="Ohkuma M."/>
            <person name="Hosokawa M."/>
            <person name="Miyashita K."/>
            <person name="Thompson F.L."/>
            <person name="Niwa A."/>
            <person name="Sawabe T."/>
            <person name="Sawabe T."/>
        </authorList>
    </citation>
    <scope>NUCLEOTIDE SEQUENCE [LARGE SCALE GENOMIC DNA]</scope>
    <source>
        <strain evidence="5 6">JCM 19300</strain>
    </source>
</reference>
<keyword evidence="3" id="KW-0472">Membrane</keyword>
<name>A0A090VAF2_9FLAO</name>
<organism evidence="5 6">
    <name type="scientific">Algibacter lectus</name>
    <dbReference type="NCBI Taxonomy" id="221126"/>
    <lineage>
        <taxon>Bacteria</taxon>
        <taxon>Pseudomonadati</taxon>
        <taxon>Bacteroidota</taxon>
        <taxon>Flavobacteriia</taxon>
        <taxon>Flavobacteriales</taxon>
        <taxon>Flavobacteriaceae</taxon>
        <taxon>Algibacter</taxon>
    </lineage>
</organism>
<evidence type="ECO:0000259" key="4">
    <source>
        <dbReference type="Pfam" id="PF01156"/>
    </source>
</evidence>
<dbReference type="GO" id="GO:0006152">
    <property type="term" value="P:purine nucleoside catabolic process"/>
    <property type="evidence" value="ECO:0007669"/>
    <property type="project" value="TreeGrafter"/>
</dbReference>
<dbReference type="GO" id="GO:0008477">
    <property type="term" value="F:purine nucleosidase activity"/>
    <property type="evidence" value="ECO:0007669"/>
    <property type="project" value="TreeGrafter"/>
</dbReference>
<dbReference type="Pfam" id="PF01156">
    <property type="entry name" value="IU_nuc_hydro"/>
    <property type="match status" value="1"/>
</dbReference>
<dbReference type="RefSeq" id="WP_042503646.1">
    <property type="nucleotide sequence ID" value="NZ_BBNQ01000003.1"/>
</dbReference>
<comment type="caution">
    <text evidence="5">The sequence shown here is derived from an EMBL/GenBank/DDBJ whole genome shotgun (WGS) entry which is preliminary data.</text>
</comment>
<keyword evidence="3" id="KW-1133">Transmembrane helix</keyword>
<keyword evidence="2" id="KW-0326">Glycosidase</keyword>
<evidence type="ECO:0000313" key="6">
    <source>
        <dbReference type="Proteomes" id="UP000029644"/>
    </source>
</evidence>
<dbReference type="InterPro" id="IPR001910">
    <property type="entry name" value="Inosine/uridine_hydrolase_dom"/>
</dbReference>
<feature type="transmembrane region" description="Helical" evidence="3">
    <location>
        <begin position="20"/>
        <end position="39"/>
    </location>
</feature>
<gene>
    <name evidence="5" type="ORF">JCM19300_1599</name>
</gene>
<feature type="domain" description="Inosine/uridine-preferring nucleoside hydrolase" evidence="4">
    <location>
        <begin position="50"/>
        <end position="290"/>
    </location>
</feature>
<dbReference type="GO" id="GO:0005829">
    <property type="term" value="C:cytosol"/>
    <property type="evidence" value="ECO:0007669"/>
    <property type="project" value="TreeGrafter"/>
</dbReference>
<dbReference type="AlphaFoldDB" id="A0A090VAF2"/>
<dbReference type="Proteomes" id="UP000029644">
    <property type="component" value="Unassembled WGS sequence"/>
</dbReference>
<dbReference type="SUPFAM" id="SSF53590">
    <property type="entry name" value="Nucleoside hydrolase"/>
    <property type="match status" value="1"/>
</dbReference>
<dbReference type="PANTHER" id="PTHR12304">
    <property type="entry name" value="INOSINE-URIDINE PREFERRING NUCLEOSIDE HYDROLASE"/>
    <property type="match status" value="1"/>
</dbReference>
<dbReference type="PANTHER" id="PTHR12304:SF4">
    <property type="entry name" value="URIDINE NUCLEOSIDASE"/>
    <property type="match status" value="1"/>
</dbReference>
<dbReference type="Gene3D" id="3.90.245.10">
    <property type="entry name" value="Ribonucleoside hydrolase-like"/>
    <property type="match status" value="1"/>
</dbReference>
<accession>A0A090VAF2</accession>
<evidence type="ECO:0000256" key="3">
    <source>
        <dbReference type="SAM" id="Phobius"/>
    </source>
</evidence>
<proteinExistence type="predicted"/>
<dbReference type="OrthoDB" id="2530052at2"/>
<evidence type="ECO:0000256" key="1">
    <source>
        <dbReference type="ARBA" id="ARBA00022801"/>
    </source>
</evidence>
<dbReference type="EMBL" id="BBNQ01000003">
    <property type="protein sequence ID" value="GAL61776.1"/>
    <property type="molecule type" value="Genomic_DNA"/>
</dbReference>
<sequence>MQQQHHKLNIFKSVNFNKGIYVSLFQLILLVSVFTQVTAGAQIKDNRLPIIIDADTANEVDDLYAIVRAIKEPSFNILGITSAQFHTSPLATENTVQESQDINEKILNLMGDYSIPLPLGSNVPITNNTEPASSPASNFIVKMAHKLPAGEKLNVVVLGSSTNVASAILEDPSIIEKLKVHYLGFWHTVETNTYNKKEFNTGNDPKAVDILLNTKGLDLSIMTATTSQHLVFTKAEVDAQLKNKGGIADYLINRWDTYERWWTKDDPEKKSWIMWDVAIIEALAHPELSKIETFLTPPENTPRLINIHTKIDIDLMKTDFWQSLNKK</sequence>
<dbReference type="InterPro" id="IPR036452">
    <property type="entry name" value="Ribo_hydro-like"/>
</dbReference>